<evidence type="ECO:0000313" key="3">
    <source>
        <dbReference type="Proteomes" id="UP001642540"/>
    </source>
</evidence>
<name>A0ABP1RRY6_9HEXA</name>
<dbReference type="Pfam" id="PF00651">
    <property type="entry name" value="BTB"/>
    <property type="match status" value="1"/>
</dbReference>
<dbReference type="InterPro" id="IPR000210">
    <property type="entry name" value="BTB/POZ_dom"/>
</dbReference>
<evidence type="ECO:0000313" key="2">
    <source>
        <dbReference type="EMBL" id="CAL8134308.1"/>
    </source>
</evidence>
<dbReference type="SUPFAM" id="SSF54695">
    <property type="entry name" value="POZ domain"/>
    <property type="match status" value="1"/>
</dbReference>
<dbReference type="Gene3D" id="3.30.710.10">
    <property type="entry name" value="Potassium Channel Kv1.1, Chain A"/>
    <property type="match status" value="1"/>
</dbReference>
<dbReference type="EMBL" id="CAXLJM020000104">
    <property type="protein sequence ID" value="CAL8134308.1"/>
    <property type="molecule type" value="Genomic_DNA"/>
</dbReference>
<sequence>MKVILAQNQRSETFFHPCGLLNENLRAEWNCTINLKPGGDGDLSHTAYQLVQRILQEWQVEEFTVVITVKNPAQPSQRIEGSVQGEIFYQIFLGLDEQPLTMKLHVGLVSNAQWKKDLVTQEVPYLSEEPENQVAFKFSQDLPRCWWPTEGYKFTFEVTAELIFKLDLNQQLNEIDPVLIQMNRKFPEEASLSDFTLITANGTYIPCHKMFLQGCSNVFSLMIDEDEKKAEAERLNSFKLGPSSTREGVVAMLKYVYYRELKEPKANPKVALELLALAHEYQIQSLETVMKDILLEKPVEWWNESVEVLFDLLNYTLRLTKSGEGEGFEYLMGRALDILNL</sequence>
<reference evidence="2 3" key="1">
    <citation type="submission" date="2024-08" db="EMBL/GenBank/DDBJ databases">
        <authorList>
            <person name="Cucini C."/>
            <person name="Frati F."/>
        </authorList>
    </citation>
    <scope>NUCLEOTIDE SEQUENCE [LARGE SCALE GENOMIC DNA]</scope>
</reference>
<evidence type="ECO:0000259" key="1">
    <source>
        <dbReference type="PROSITE" id="PS50097"/>
    </source>
</evidence>
<dbReference type="Proteomes" id="UP001642540">
    <property type="component" value="Unassembled WGS sequence"/>
</dbReference>
<comment type="caution">
    <text evidence="2">The sequence shown here is derived from an EMBL/GenBank/DDBJ whole genome shotgun (WGS) entry which is preliminary data.</text>
</comment>
<dbReference type="CDD" id="cd18186">
    <property type="entry name" value="BTB_POZ_ZBTB_KLHL-like"/>
    <property type="match status" value="1"/>
</dbReference>
<dbReference type="SMART" id="SM00225">
    <property type="entry name" value="BTB"/>
    <property type="match status" value="1"/>
</dbReference>
<keyword evidence="3" id="KW-1185">Reference proteome</keyword>
<proteinExistence type="predicted"/>
<protein>
    <recommendedName>
        <fullName evidence="1">BTB domain-containing protein</fullName>
    </recommendedName>
</protein>
<organism evidence="2 3">
    <name type="scientific">Orchesella dallaii</name>
    <dbReference type="NCBI Taxonomy" id="48710"/>
    <lineage>
        <taxon>Eukaryota</taxon>
        <taxon>Metazoa</taxon>
        <taxon>Ecdysozoa</taxon>
        <taxon>Arthropoda</taxon>
        <taxon>Hexapoda</taxon>
        <taxon>Collembola</taxon>
        <taxon>Entomobryomorpha</taxon>
        <taxon>Entomobryoidea</taxon>
        <taxon>Orchesellidae</taxon>
        <taxon>Orchesellinae</taxon>
        <taxon>Orchesella</taxon>
    </lineage>
</organism>
<gene>
    <name evidence="2" type="ORF">ODALV1_LOCUS25462</name>
</gene>
<accession>A0ABP1RRY6</accession>
<dbReference type="PROSITE" id="PS50097">
    <property type="entry name" value="BTB"/>
    <property type="match status" value="1"/>
</dbReference>
<dbReference type="InterPro" id="IPR011333">
    <property type="entry name" value="SKP1/BTB/POZ_sf"/>
</dbReference>
<feature type="domain" description="BTB" evidence="1">
    <location>
        <begin position="193"/>
        <end position="265"/>
    </location>
</feature>